<sequence>MSILLLDVDGTLIDSLPGIRAGFLHALDALDWEHPSEEFISQIAGPPMELTLKSLGMTDQQAQQGLASYLDYTHNGGWEQASPFPGMLELLVSWKQQGLTIATATSKGEGFARRILEREGFLDYIDFLGAAQENGPRRAKADVIDYVLASNGWRERTSDIVMVGDRSHDIEGAAHFDIDTIAVTWGYGTPQEWETAYRTARTPEDLERIINARLLA</sequence>
<dbReference type="Pfam" id="PF13419">
    <property type="entry name" value="HAD_2"/>
    <property type="match status" value="1"/>
</dbReference>
<dbReference type="Proteomes" id="UP000266975">
    <property type="component" value="Unassembled WGS sequence"/>
</dbReference>
<proteinExistence type="predicted"/>
<dbReference type="GO" id="GO:0005829">
    <property type="term" value="C:cytosol"/>
    <property type="evidence" value="ECO:0007669"/>
    <property type="project" value="TreeGrafter"/>
</dbReference>
<evidence type="ECO:0000313" key="1">
    <source>
        <dbReference type="EMBL" id="RNE49556.1"/>
    </source>
</evidence>
<gene>
    <name evidence="1" type="ORF">C5L39_04185</name>
</gene>
<dbReference type="RefSeq" id="WP_123047602.1">
    <property type="nucleotide sequence ID" value="NZ_PTJO01000003.1"/>
</dbReference>
<dbReference type="InterPro" id="IPR036412">
    <property type="entry name" value="HAD-like_sf"/>
</dbReference>
<dbReference type="InterPro" id="IPR023214">
    <property type="entry name" value="HAD_sf"/>
</dbReference>
<dbReference type="InterPro" id="IPR041492">
    <property type="entry name" value="HAD_2"/>
</dbReference>
<dbReference type="SFLD" id="SFLDG01129">
    <property type="entry name" value="C1.5:_HAD__Beta-PGM__Phosphata"/>
    <property type="match status" value="1"/>
</dbReference>
<dbReference type="GO" id="GO:0016787">
    <property type="term" value="F:hydrolase activity"/>
    <property type="evidence" value="ECO:0007669"/>
    <property type="project" value="UniProtKB-KW"/>
</dbReference>
<keyword evidence="1" id="KW-0378">Hydrolase</keyword>
<reference evidence="1 2" key="1">
    <citation type="submission" date="2018-02" db="EMBL/GenBank/DDBJ databases">
        <title>Corynebacterium alimpuense sp. nov., a marine obligate actinomycete isolated from sediments of Valparaiso bay, Chile.</title>
        <authorList>
            <person name="Claverias F."/>
            <person name="Gonzales-Siles L."/>
            <person name="Salva-Serra F."/>
            <person name="Inganaes E."/>
            <person name="Molin K."/>
            <person name="Cumsille A."/>
            <person name="Undabarrena A."/>
            <person name="Couve E."/>
            <person name="Moore E.R.B."/>
            <person name="Gomila M."/>
            <person name="Camara B."/>
        </authorList>
    </citation>
    <scope>NUCLEOTIDE SEQUENCE [LARGE SCALE GENOMIC DNA]</scope>
    <source>
        <strain evidence="1 2">CCUG 69366</strain>
    </source>
</reference>
<dbReference type="SUPFAM" id="SSF56784">
    <property type="entry name" value="HAD-like"/>
    <property type="match status" value="1"/>
</dbReference>
<accession>A0A3M8K8V4</accession>
<keyword evidence="2" id="KW-1185">Reference proteome</keyword>
<organism evidence="1 2">
    <name type="scientific">Corynebacterium alimapuense</name>
    <dbReference type="NCBI Taxonomy" id="1576874"/>
    <lineage>
        <taxon>Bacteria</taxon>
        <taxon>Bacillati</taxon>
        <taxon>Actinomycetota</taxon>
        <taxon>Actinomycetes</taxon>
        <taxon>Mycobacteriales</taxon>
        <taxon>Corynebacteriaceae</taxon>
        <taxon>Corynebacterium</taxon>
    </lineage>
</organism>
<dbReference type="Gene3D" id="3.40.50.1000">
    <property type="entry name" value="HAD superfamily/HAD-like"/>
    <property type="match status" value="1"/>
</dbReference>
<comment type="caution">
    <text evidence="1">The sequence shown here is derived from an EMBL/GenBank/DDBJ whole genome shotgun (WGS) entry which is preliminary data.</text>
</comment>
<dbReference type="GO" id="GO:0004713">
    <property type="term" value="F:protein tyrosine kinase activity"/>
    <property type="evidence" value="ECO:0007669"/>
    <property type="project" value="TreeGrafter"/>
</dbReference>
<dbReference type="OrthoDB" id="9776368at2"/>
<dbReference type="PANTHER" id="PTHR43434:SF20">
    <property type="entry name" value="5'-NUCLEOTIDASE"/>
    <property type="match status" value="1"/>
</dbReference>
<dbReference type="AlphaFoldDB" id="A0A3M8K8V4"/>
<name>A0A3M8K8V4_9CORY</name>
<dbReference type="InterPro" id="IPR050155">
    <property type="entry name" value="HAD-like_hydrolase_sf"/>
</dbReference>
<dbReference type="Gene3D" id="1.10.150.240">
    <property type="entry name" value="Putative phosphatase, domain 2"/>
    <property type="match status" value="1"/>
</dbReference>
<dbReference type="SFLD" id="SFLDS00003">
    <property type="entry name" value="Haloacid_Dehalogenase"/>
    <property type="match status" value="1"/>
</dbReference>
<dbReference type="InterPro" id="IPR023198">
    <property type="entry name" value="PGP-like_dom2"/>
</dbReference>
<dbReference type="PANTHER" id="PTHR43434">
    <property type="entry name" value="PHOSPHOGLYCOLATE PHOSPHATASE"/>
    <property type="match status" value="1"/>
</dbReference>
<dbReference type="EMBL" id="PTJO01000003">
    <property type="protein sequence ID" value="RNE49556.1"/>
    <property type="molecule type" value="Genomic_DNA"/>
</dbReference>
<protein>
    <submittedName>
        <fullName evidence="1">HAD family hydrolase</fullName>
    </submittedName>
</protein>
<evidence type="ECO:0000313" key="2">
    <source>
        <dbReference type="Proteomes" id="UP000266975"/>
    </source>
</evidence>